<accession>A0ABP3RXH6</accession>
<dbReference type="InterPro" id="IPR053842">
    <property type="entry name" value="NikA-like"/>
</dbReference>
<evidence type="ECO:0008006" key="3">
    <source>
        <dbReference type="Google" id="ProtNLM"/>
    </source>
</evidence>
<organism evidence="1 2">
    <name type="scientific">Paenochrobactrum glaciei</name>
    <dbReference type="NCBI Taxonomy" id="486407"/>
    <lineage>
        <taxon>Bacteria</taxon>
        <taxon>Pseudomonadati</taxon>
        <taxon>Pseudomonadota</taxon>
        <taxon>Alphaproteobacteria</taxon>
        <taxon>Hyphomicrobiales</taxon>
        <taxon>Brucellaceae</taxon>
        <taxon>Paenochrobactrum</taxon>
    </lineage>
</organism>
<gene>
    <name evidence="1" type="ORF">GCM10008943_33850</name>
</gene>
<proteinExistence type="predicted"/>
<dbReference type="EMBL" id="BAAADE010000024">
    <property type="protein sequence ID" value="GAA0616273.1"/>
    <property type="molecule type" value="Genomic_DNA"/>
</dbReference>
<evidence type="ECO:0000313" key="2">
    <source>
        <dbReference type="Proteomes" id="UP001424441"/>
    </source>
</evidence>
<evidence type="ECO:0000313" key="1">
    <source>
        <dbReference type="EMBL" id="GAA0616273.1"/>
    </source>
</evidence>
<reference evidence="2" key="1">
    <citation type="journal article" date="2019" name="Int. J. Syst. Evol. Microbiol.">
        <title>The Global Catalogue of Microorganisms (GCM) 10K type strain sequencing project: providing services to taxonomists for standard genome sequencing and annotation.</title>
        <authorList>
            <consortium name="The Broad Institute Genomics Platform"/>
            <consortium name="The Broad Institute Genome Sequencing Center for Infectious Disease"/>
            <person name="Wu L."/>
            <person name="Ma J."/>
        </authorList>
    </citation>
    <scope>NUCLEOTIDE SEQUENCE [LARGE SCALE GENOMIC DNA]</scope>
    <source>
        <strain evidence="2">JCM 15115</strain>
    </source>
</reference>
<name>A0ABP3RXH6_9HYPH</name>
<keyword evidence="2" id="KW-1185">Reference proteome</keyword>
<dbReference type="Pfam" id="PF21983">
    <property type="entry name" value="NikA-like"/>
    <property type="match status" value="1"/>
</dbReference>
<comment type="caution">
    <text evidence="1">The sequence shown here is derived from an EMBL/GenBank/DDBJ whole genome shotgun (WGS) entry which is preliminary data.</text>
</comment>
<sequence>MILTRMRTARLPLSDDLRSDTGLARGGKLPLRTPPSAGERNARVIFRCSDAEKAALLTKADLAGITISQLMRETLGQINAKRRRQISRTDPALVFQVARIGSNLNQIARWLNASVVTDNSNQIDALVVASCLVAIERALSQLTTPRAWATSEPHLAMGEQS</sequence>
<dbReference type="Proteomes" id="UP001424441">
    <property type="component" value="Unassembled WGS sequence"/>
</dbReference>
<protein>
    <recommendedName>
        <fullName evidence="3">MobC family plasmid mobilization relaxosome protein</fullName>
    </recommendedName>
</protein>